<dbReference type="EMBL" id="ML209253">
    <property type="protein sequence ID" value="TFK58656.1"/>
    <property type="molecule type" value="Genomic_DNA"/>
</dbReference>
<organism evidence="1 2">
    <name type="scientific">Pluteus cervinus</name>
    <dbReference type="NCBI Taxonomy" id="181527"/>
    <lineage>
        <taxon>Eukaryota</taxon>
        <taxon>Fungi</taxon>
        <taxon>Dikarya</taxon>
        <taxon>Basidiomycota</taxon>
        <taxon>Agaricomycotina</taxon>
        <taxon>Agaricomycetes</taxon>
        <taxon>Agaricomycetidae</taxon>
        <taxon>Agaricales</taxon>
        <taxon>Pluteineae</taxon>
        <taxon>Pluteaceae</taxon>
        <taxon>Pluteus</taxon>
    </lineage>
</organism>
<dbReference type="Proteomes" id="UP000308600">
    <property type="component" value="Unassembled WGS sequence"/>
</dbReference>
<keyword evidence="2" id="KW-1185">Reference proteome</keyword>
<gene>
    <name evidence="1" type="ORF">BDN72DRAFT_906535</name>
</gene>
<reference evidence="1 2" key="1">
    <citation type="journal article" date="2019" name="Nat. Ecol. Evol.">
        <title>Megaphylogeny resolves global patterns of mushroom evolution.</title>
        <authorList>
            <person name="Varga T."/>
            <person name="Krizsan K."/>
            <person name="Foldi C."/>
            <person name="Dima B."/>
            <person name="Sanchez-Garcia M."/>
            <person name="Sanchez-Ramirez S."/>
            <person name="Szollosi G.J."/>
            <person name="Szarkandi J.G."/>
            <person name="Papp V."/>
            <person name="Albert L."/>
            <person name="Andreopoulos W."/>
            <person name="Angelini C."/>
            <person name="Antonin V."/>
            <person name="Barry K.W."/>
            <person name="Bougher N.L."/>
            <person name="Buchanan P."/>
            <person name="Buyck B."/>
            <person name="Bense V."/>
            <person name="Catcheside P."/>
            <person name="Chovatia M."/>
            <person name="Cooper J."/>
            <person name="Damon W."/>
            <person name="Desjardin D."/>
            <person name="Finy P."/>
            <person name="Geml J."/>
            <person name="Haridas S."/>
            <person name="Hughes K."/>
            <person name="Justo A."/>
            <person name="Karasinski D."/>
            <person name="Kautmanova I."/>
            <person name="Kiss B."/>
            <person name="Kocsube S."/>
            <person name="Kotiranta H."/>
            <person name="LaButti K.M."/>
            <person name="Lechner B.E."/>
            <person name="Liimatainen K."/>
            <person name="Lipzen A."/>
            <person name="Lukacs Z."/>
            <person name="Mihaltcheva S."/>
            <person name="Morgado L.N."/>
            <person name="Niskanen T."/>
            <person name="Noordeloos M.E."/>
            <person name="Ohm R.A."/>
            <person name="Ortiz-Santana B."/>
            <person name="Ovrebo C."/>
            <person name="Racz N."/>
            <person name="Riley R."/>
            <person name="Savchenko A."/>
            <person name="Shiryaev A."/>
            <person name="Soop K."/>
            <person name="Spirin V."/>
            <person name="Szebenyi C."/>
            <person name="Tomsovsky M."/>
            <person name="Tulloss R.E."/>
            <person name="Uehling J."/>
            <person name="Grigoriev I.V."/>
            <person name="Vagvolgyi C."/>
            <person name="Papp T."/>
            <person name="Martin F.M."/>
            <person name="Miettinen O."/>
            <person name="Hibbett D.S."/>
            <person name="Nagy L.G."/>
        </authorList>
    </citation>
    <scope>NUCLEOTIDE SEQUENCE [LARGE SCALE GENOMIC DNA]</scope>
    <source>
        <strain evidence="1 2">NL-1719</strain>
    </source>
</reference>
<evidence type="ECO:0000313" key="1">
    <source>
        <dbReference type="EMBL" id="TFK58656.1"/>
    </source>
</evidence>
<proteinExistence type="predicted"/>
<sequence>MLAQYPIHTKLTLTNLCDALSDFHALKKVFIQLGVRADWMIPKLHMLEHYADMIQFYGTTDNYNTEYTEQLHINMAKEAYQSTNMKDEFLQMTLWLEHCEKIFQHDETIRWCLQDSTVYNPPPPTIPSLLRPTWCLTMTKRPSVHRVSVERLVTNYGAVDFIPSLSCFITSRQQPQLSWCQVEAEAWRITIDDFDFDFPVYHYLKFAIDEGLTSQTVNILHAKPAREDKHSNTLPAWFDPALVPSSRGRGLKVYQVVQIRVIFTLPQVLIQEYLNNDPDFGVSTSTSDLSTQPNPSPPVHLAYVELFTKFEASNPITGLFRIKRLLHNNSHHHIACIIPFTSPEL</sequence>
<protein>
    <submittedName>
        <fullName evidence="1">Uncharacterized protein</fullName>
    </submittedName>
</protein>
<evidence type="ECO:0000313" key="2">
    <source>
        <dbReference type="Proteomes" id="UP000308600"/>
    </source>
</evidence>
<accession>A0ACD2ZYZ8</accession>
<name>A0ACD2ZYZ8_9AGAR</name>